<dbReference type="RefSeq" id="WP_171644293.1">
    <property type="nucleotide sequence ID" value="NZ_WHOA01000115.1"/>
</dbReference>
<dbReference type="InterPro" id="IPR008979">
    <property type="entry name" value="Galactose-bd-like_sf"/>
</dbReference>
<dbReference type="PANTHER" id="PTHR43143:SF1">
    <property type="entry name" value="SERINE_THREONINE-PROTEIN PHOSPHATASE CPPED1"/>
    <property type="match status" value="1"/>
</dbReference>
<dbReference type="InterPro" id="IPR005084">
    <property type="entry name" value="CBM6"/>
</dbReference>
<dbReference type="Gene3D" id="3.60.21.10">
    <property type="match status" value="1"/>
</dbReference>
<dbReference type="Pfam" id="PF00149">
    <property type="entry name" value="Metallophos"/>
    <property type="match status" value="1"/>
</dbReference>
<gene>
    <name evidence="2" type="ORF">GC098_16575</name>
</gene>
<dbReference type="Proteomes" id="UP000616779">
    <property type="component" value="Unassembled WGS sequence"/>
</dbReference>
<sequence>MSFMKRFQKSFLSLLLIVTALVGSTGLITVLFQSESSAAGAENPTDAPIFSFMSMSDTHSSVDNTKNAVRDAVTNNISSMVLVGDITNNGDSGEYDSVLNAINSVNNHPQMYYTIGNHEYDWDDGYNFTIMQNRFKQKVGIPESTVYYSRKVQGYDFIFLGYDRKISNNAYMSDAQLDWLESTLAANAVSGKPIFLFNHQPIFQTVSRTFSAVGSAQNTVQEQKFKNILEKYPQAIFTTGHLHDDIKLQGNLYAGKFSAVRDGAVVENQAMIFDVYQDKVHLKGRDVSTQKTIWEGTISLKPNTTGTYEAEDSVFTYATQSEGVNASGGKVVNMNDGRAYIEALKVDGGAAGGNKILKIRYATDAANVTEGIYVNGAKVQTLNFPTTGSMSSYNDLAVAIELKPGTNNKIVIQSDGSATGVNIDKIQIMDSATYSTMWGFNSNGNDSIANGINAVLKGSAAYDTTDKMEGSASLSLNGADGNYASAGLASTKTDDVTLTAWVKWNG</sequence>
<feature type="non-terminal residue" evidence="2">
    <location>
        <position position="506"/>
    </location>
</feature>
<dbReference type="InterPro" id="IPR029052">
    <property type="entry name" value="Metallo-depent_PP-like"/>
</dbReference>
<protein>
    <submittedName>
        <fullName evidence="2">Carbohydrate-binding protein</fullName>
    </submittedName>
</protein>
<reference evidence="2 3" key="1">
    <citation type="submission" date="2019-10" db="EMBL/GenBank/DDBJ databases">
        <title>Description of Paenibacillus terrestris sp. nov.</title>
        <authorList>
            <person name="Carlier A."/>
            <person name="Qi S."/>
        </authorList>
    </citation>
    <scope>NUCLEOTIDE SEQUENCE [LARGE SCALE GENOMIC DNA]</scope>
    <source>
        <strain evidence="2 3">LMG 31458</strain>
    </source>
</reference>
<dbReference type="PROSITE" id="PS51175">
    <property type="entry name" value="CBM6"/>
    <property type="match status" value="1"/>
</dbReference>
<dbReference type="InterPro" id="IPR004843">
    <property type="entry name" value="Calcineurin-like_PHP"/>
</dbReference>
<evidence type="ECO:0000313" key="2">
    <source>
        <dbReference type="EMBL" id="NOU73015.1"/>
    </source>
</evidence>
<comment type="caution">
    <text evidence="2">The sequence shown here is derived from an EMBL/GenBank/DDBJ whole genome shotgun (WGS) entry which is preliminary data.</text>
</comment>
<proteinExistence type="predicted"/>
<keyword evidence="3" id="KW-1185">Reference proteome</keyword>
<evidence type="ECO:0000259" key="1">
    <source>
        <dbReference type="PROSITE" id="PS51175"/>
    </source>
</evidence>
<dbReference type="PANTHER" id="PTHR43143">
    <property type="entry name" value="METALLOPHOSPHOESTERASE, CALCINEURIN SUPERFAMILY"/>
    <property type="match status" value="1"/>
</dbReference>
<dbReference type="Gene3D" id="2.60.120.260">
    <property type="entry name" value="Galactose-binding domain-like"/>
    <property type="match status" value="1"/>
</dbReference>
<organism evidence="2 3">
    <name type="scientific">Paenibacillus phytorum</name>
    <dbReference type="NCBI Taxonomy" id="2654977"/>
    <lineage>
        <taxon>Bacteria</taxon>
        <taxon>Bacillati</taxon>
        <taxon>Bacillota</taxon>
        <taxon>Bacilli</taxon>
        <taxon>Bacillales</taxon>
        <taxon>Paenibacillaceae</taxon>
        <taxon>Paenibacillus</taxon>
    </lineage>
</organism>
<accession>A0ABX1XWS6</accession>
<name>A0ABX1XWS6_9BACL</name>
<feature type="domain" description="CBM6" evidence="1">
    <location>
        <begin position="306"/>
        <end position="429"/>
    </location>
</feature>
<dbReference type="EMBL" id="WHOA01000115">
    <property type="protein sequence ID" value="NOU73015.1"/>
    <property type="molecule type" value="Genomic_DNA"/>
</dbReference>
<dbReference type="InterPro" id="IPR051918">
    <property type="entry name" value="STPP_CPPED1"/>
</dbReference>
<dbReference type="SUPFAM" id="SSF56300">
    <property type="entry name" value="Metallo-dependent phosphatases"/>
    <property type="match status" value="1"/>
</dbReference>
<evidence type="ECO:0000313" key="3">
    <source>
        <dbReference type="Proteomes" id="UP000616779"/>
    </source>
</evidence>
<dbReference type="SUPFAM" id="SSF49785">
    <property type="entry name" value="Galactose-binding domain-like"/>
    <property type="match status" value="1"/>
</dbReference>